<organism evidence="1 2">
    <name type="scientific">Panaeolus cyanescens</name>
    <dbReference type="NCBI Taxonomy" id="181874"/>
    <lineage>
        <taxon>Eukaryota</taxon>
        <taxon>Fungi</taxon>
        <taxon>Dikarya</taxon>
        <taxon>Basidiomycota</taxon>
        <taxon>Agaricomycotina</taxon>
        <taxon>Agaricomycetes</taxon>
        <taxon>Agaricomycetidae</taxon>
        <taxon>Agaricales</taxon>
        <taxon>Agaricineae</taxon>
        <taxon>Galeropsidaceae</taxon>
        <taxon>Panaeolus</taxon>
    </lineage>
</organism>
<comment type="caution">
    <text evidence="1">The sequence shown here is derived from an EMBL/GenBank/DDBJ whole genome shotgun (WGS) entry which is preliminary data.</text>
</comment>
<reference evidence="1 2" key="1">
    <citation type="journal article" date="2018" name="Evol. Lett.">
        <title>Horizontal gene cluster transfer increased hallucinogenic mushroom diversity.</title>
        <authorList>
            <person name="Reynolds H.T."/>
            <person name="Vijayakumar V."/>
            <person name="Gluck-Thaler E."/>
            <person name="Korotkin H.B."/>
            <person name="Matheny P.B."/>
            <person name="Slot J.C."/>
        </authorList>
    </citation>
    <scope>NUCLEOTIDE SEQUENCE [LARGE SCALE GENOMIC DNA]</scope>
    <source>
        <strain evidence="1 2">2629</strain>
    </source>
</reference>
<dbReference type="InParanoid" id="A0A409YCU9"/>
<dbReference type="OrthoDB" id="2804425at2759"/>
<protein>
    <submittedName>
        <fullName evidence="1">Uncharacterized protein</fullName>
    </submittedName>
</protein>
<evidence type="ECO:0000313" key="2">
    <source>
        <dbReference type="Proteomes" id="UP000284842"/>
    </source>
</evidence>
<sequence>MGLPELFDQRDYITTYDIEGCVLKDGLKMNTHGSFQRNASNTLADSMLELTIHPCNPLAGPFMSIKEQEFLRRFEELRDTLDDIVDEGEWTLLQSSAVHPTIHLSRNLFTTKKNTVNNPSSTFPQLQSLKDSWAFPPDLDASLAITLKTYNLNPLPVFTSNLKTYPPVFLQSRLSEANVCINFDVYRLPVKRHVRYPSISHGDFSTVDSADSRIFSADALGDNLFTYFSPSTLVAWSLLNRQEKANVDQHWNRCCTASTFLQDFFNPIQVLMLRVLMRRSGALISGSMALVFFTRMFFSQIPDLDIYVYFDFSDTMTSFVSSCGYRLQRKKTPTSDDDEDTESYRPDLPFVNVDTFVHKDSDRTIQIIHCRRSPLETILHFHSSCVMNFLSADAAYSLFPMPTLEYKIAFTSDQRHPSTDVALDKYRQRGWRFVSSLQPSADISIEESSSFRIGVRRVGDRWTLKKPLLPALPSASDDLIECNTWKVLWAIPSYRPFICYGMLFCDSLKHKYTVASQDWLDVLIGIYRRGRDVDVPGDGSLRGWIDLMWNNHPDRGGLTVDERVPQVDESEMLMFMSADM</sequence>
<proteinExistence type="predicted"/>
<name>A0A409YCU9_9AGAR</name>
<keyword evidence="2" id="KW-1185">Reference proteome</keyword>
<accession>A0A409YCU9</accession>
<evidence type="ECO:0000313" key="1">
    <source>
        <dbReference type="EMBL" id="PPR00837.1"/>
    </source>
</evidence>
<dbReference type="Proteomes" id="UP000284842">
    <property type="component" value="Unassembled WGS sequence"/>
</dbReference>
<dbReference type="AlphaFoldDB" id="A0A409YCU9"/>
<gene>
    <name evidence="1" type="ORF">CVT24_000310</name>
</gene>
<dbReference type="EMBL" id="NHTK01001289">
    <property type="protein sequence ID" value="PPR00837.1"/>
    <property type="molecule type" value="Genomic_DNA"/>
</dbReference>